<gene>
    <name evidence="8" type="ORF">CC86DRAFT_346377</name>
</gene>
<evidence type="ECO:0000313" key="9">
    <source>
        <dbReference type="Proteomes" id="UP000799424"/>
    </source>
</evidence>
<keyword evidence="3" id="KW-0805">Transcription regulation</keyword>
<evidence type="ECO:0000256" key="2">
    <source>
        <dbReference type="ARBA" id="ARBA00022833"/>
    </source>
</evidence>
<dbReference type="Proteomes" id="UP000799424">
    <property type="component" value="Unassembled WGS sequence"/>
</dbReference>
<accession>A0A6A7A8R0</accession>
<dbReference type="PROSITE" id="PS00463">
    <property type="entry name" value="ZN2_CY6_FUNGAL_1"/>
    <property type="match status" value="1"/>
</dbReference>
<dbReference type="InterPro" id="IPR001138">
    <property type="entry name" value="Zn2Cys6_DnaBD"/>
</dbReference>
<dbReference type="PANTHER" id="PTHR31944:SF131">
    <property type="entry name" value="HEME-RESPONSIVE ZINC FINGER TRANSCRIPTION FACTOR HAP1"/>
    <property type="match status" value="1"/>
</dbReference>
<keyword evidence="2" id="KW-0862">Zinc</keyword>
<dbReference type="GO" id="GO:0001228">
    <property type="term" value="F:DNA-binding transcription activator activity, RNA polymerase II-specific"/>
    <property type="evidence" value="ECO:0007669"/>
    <property type="project" value="TreeGrafter"/>
</dbReference>
<name>A0A6A7A8R0_9PLEO</name>
<dbReference type="OrthoDB" id="4337792at2759"/>
<dbReference type="PROSITE" id="PS50048">
    <property type="entry name" value="ZN2_CY6_FUNGAL_2"/>
    <property type="match status" value="1"/>
</dbReference>
<evidence type="ECO:0000256" key="3">
    <source>
        <dbReference type="ARBA" id="ARBA00023015"/>
    </source>
</evidence>
<evidence type="ECO:0000259" key="7">
    <source>
        <dbReference type="PROSITE" id="PS50048"/>
    </source>
</evidence>
<dbReference type="InterPro" id="IPR036864">
    <property type="entry name" value="Zn2-C6_fun-type_DNA-bd_sf"/>
</dbReference>
<protein>
    <recommendedName>
        <fullName evidence="7">Zn(2)-C6 fungal-type domain-containing protein</fullName>
    </recommendedName>
</protein>
<keyword evidence="5" id="KW-0804">Transcription</keyword>
<keyword evidence="4" id="KW-0238">DNA-binding</keyword>
<proteinExistence type="predicted"/>
<dbReference type="GO" id="GO:0005634">
    <property type="term" value="C:nucleus"/>
    <property type="evidence" value="ECO:0007669"/>
    <property type="project" value="TreeGrafter"/>
</dbReference>
<dbReference type="CDD" id="cd00067">
    <property type="entry name" value="GAL4"/>
    <property type="match status" value="1"/>
</dbReference>
<keyword evidence="6" id="KW-0539">Nucleus</keyword>
<organism evidence="8 9">
    <name type="scientific">Ophiobolus disseminans</name>
    <dbReference type="NCBI Taxonomy" id="1469910"/>
    <lineage>
        <taxon>Eukaryota</taxon>
        <taxon>Fungi</taxon>
        <taxon>Dikarya</taxon>
        <taxon>Ascomycota</taxon>
        <taxon>Pezizomycotina</taxon>
        <taxon>Dothideomycetes</taxon>
        <taxon>Pleosporomycetidae</taxon>
        <taxon>Pleosporales</taxon>
        <taxon>Pleosporineae</taxon>
        <taxon>Phaeosphaeriaceae</taxon>
        <taxon>Ophiobolus</taxon>
    </lineage>
</organism>
<keyword evidence="1" id="KW-0479">Metal-binding</keyword>
<dbReference type="PANTHER" id="PTHR31944">
    <property type="entry name" value="HEME-RESPONSIVE ZINC FINGER TRANSCRIPTION FACTOR HAP1"/>
    <property type="match status" value="1"/>
</dbReference>
<evidence type="ECO:0000256" key="1">
    <source>
        <dbReference type="ARBA" id="ARBA00022723"/>
    </source>
</evidence>
<feature type="non-terminal residue" evidence="8">
    <location>
        <position position="69"/>
    </location>
</feature>
<dbReference type="GO" id="GO:0008270">
    <property type="term" value="F:zinc ion binding"/>
    <property type="evidence" value="ECO:0007669"/>
    <property type="project" value="InterPro"/>
</dbReference>
<dbReference type="Pfam" id="PF00172">
    <property type="entry name" value="Zn_clus"/>
    <property type="match status" value="1"/>
</dbReference>
<dbReference type="Gene3D" id="4.10.240.10">
    <property type="entry name" value="Zn(2)-C6 fungal-type DNA-binding domain"/>
    <property type="match status" value="1"/>
</dbReference>
<evidence type="ECO:0000256" key="4">
    <source>
        <dbReference type="ARBA" id="ARBA00023125"/>
    </source>
</evidence>
<dbReference type="AlphaFoldDB" id="A0A6A7A8R0"/>
<dbReference type="SUPFAM" id="SSF57701">
    <property type="entry name" value="Zn2/Cys6 DNA-binding domain"/>
    <property type="match status" value="1"/>
</dbReference>
<evidence type="ECO:0000256" key="6">
    <source>
        <dbReference type="ARBA" id="ARBA00023242"/>
    </source>
</evidence>
<dbReference type="GO" id="GO:0000978">
    <property type="term" value="F:RNA polymerase II cis-regulatory region sequence-specific DNA binding"/>
    <property type="evidence" value="ECO:0007669"/>
    <property type="project" value="TreeGrafter"/>
</dbReference>
<sequence>MADNLRKRKRAAISCILCRKRKIRCNRETPCSNCVRSKNAACVYEADVPTRVTPTGTAPLQPRPAEPPV</sequence>
<evidence type="ECO:0000313" key="8">
    <source>
        <dbReference type="EMBL" id="KAF2829553.1"/>
    </source>
</evidence>
<dbReference type="EMBL" id="MU006221">
    <property type="protein sequence ID" value="KAF2829553.1"/>
    <property type="molecule type" value="Genomic_DNA"/>
</dbReference>
<reference evidence="8" key="1">
    <citation type="journal article" date="2020" name="Stud. Mycol.">
        <title>101 Dothideomycetes genomes: a test case for predicting lifestyles and emergence of pathogens.</title>
        <authorList>
            <person name="Haridas S."/>
            <person name="Albert R."/>
            <person name="Binder M."/>
            <person name="Bloem J."/>
            <person name="Labutti K."/>
            <person name="Salamov A."/>
            <person name="Andreopoulos B."/>
            <person name="Baker S."/>
            <person name="Barry K."/>
            <person name="Bills G."/>
            <person name="Bluhm B."/>
            <person name="Cannon C."/>
            <person name="Castanera R."/>
            <person name="Culley D."/>
            <person name="Daum C."/>
            <person name="Ezra D."/>
            <person name="Gonzalez J."/>
            <person name="Henrissat B."/>
            <person name="Kuo A."/>
            <person name="Liang C."/>
            <person name="Lipzen A."/>
            <person name="Lutzoni F."/>
            <person name="Magnuson J."/>
            <person name="Mondo S."/>
            <person name="Nolan M."/>
            <person name="Ohm R."/>
            <person name="Pangilinan J."/>
            <person name="Park H.-J."/>
            <person name="Ramirez L."/>
            <person name="Alfaro M."/>
            <person name="Sun H."/>
            <person name="Tritt A."/>
            <person name="Yoshinaga Y."/>
            <person name="Zwiers L.-H."/>
            <person name="Turgeon B."/>
            <person name="Goodwin S."/>
            <person name="Spatafora J."/>
            <person name="Crous P."/>
            <person name="Grigoriev I."/>
        </authorList>
    </citation>
    <scope>NUCLEOTIDE SEQUENCE</scope>
    <source>
        <strain evidence="8">CBS 113818</strain>
    </source>
</reference>
<feature type="domain" description="Zn(2)-C6 fungal-type" evidence="7">
    <location>
        <begin position="14"/>
        <end position="44"/>
    </location>
</feature>
<evidence type="ECO:0000256" key="5">
    <source>
        <dbReference type="ARBA" id="ARBA00023163"/>
    </source>
</evidence>
<dbReference type="InterPro" id="IPR051430">
    <property type="entry name" value="Fungal_TF_Env_Response"/>
</dbReference>
<keyword evidence="9" id="KW-1185">Reference proteome</keyword>
<dbReference type="SMART" id="SM00066">
    <property type="entry name" value="GAL4"/>
    <property type="match status" value="1"/>
</dbReference>